<feature type="region of interest" description="Disordered" evidence="1">
    <location>
        <begin position="1"/>
        <end position="50"/>
    </location>
</feature>
<evidence type="ECO:0000259" key="2">
    <source>
        <dbReference type="Pfam" id="PF07059"/>
    </source>
</evidence>
<dbReference type="PANTHER" id="PTHR12136:SF108">
    <property type="entry name" value="PROTEIN ENHANCED DISEASE RESISTANCE 2 C-TERMINAL DOMAIN-CONTAINING PROTEIN"/>
    <property type="match status" value="1"/>
</dbReference>
<dbReference type="EMBL" id="NBSK02000006">
    <property type="protein sequence ID" value="KAJ0199969.1"/>
    <property type="molecule type" value="Genomic_DNA"/>
</dbReference>
<dbReference type="InterPro" id="IPR009769">
    <property type="entry name" value="EDR2_C"/>
</dbReference>
<dbReference type="InterPro" id="IPR045096">
    <property type="entry name" value="EDR2-like"/>
</dbReference>
<name>A0A9R1X6Z6_LACSA</name>
<organism evidence="3 4">
    <name type="scientific">Lactuca sativa</name>
    <name type="common">Garden lettuce</name>
    <dbReference type="NCBI Taxonomy" id="4236"/>
    <lineage>
        <taxon>Eukaryota</taxon>
        <taxon>Viridiplantae</taxon>
        <taxon>Streptophyta</taxon>
        <taxon>Embryophyta</taxon>
        <taxon>Tracheophyta</taxon>
        <taxon>Spermatophyta</taxon>
        <taxon>Magnoliopsida</taxon>
        <taxon>eudicotyledons</taxon>
        <taxon>Gunneridae</taxon>
        <taxon>Pentapetalae</taxon>
        <taxon>asterids</taxon>
        <taxon>campanulids</taxon>
        <taxon>Asterales</taxon>
        <taxon>Asteraceae</taxon>
        <taxon>Cichorioideae</taxon>
        <taxon>Cichorieae</taxon>
        <taxon>Lactucinae</taxon>
        <taxon>Lactuca</taxon>
    </lineage>
</organism>
<proteinExistence type="predicted"/>
<protein>
    <recommendedName>
        <fullName evidence="2">Protein ENHANCED DISEASE RESISTANCE 2 C-terminal domain-containing protein</fullName>
    </recommendedName>
</protein>
<gene>
    <name evidence="3" type="ORF">LSAT_V11C600316120</name>
</gene>
<dbReference type="Pfam" id="PF07059">
    <property type="entry name" value="EDR2_C"/>
    <property type="match status" value="1"/>
</dbReference>
<sequence>MTAELQLKEESMGGLVKVPSNQSIRGDKEDESDEYFSNSDSMEETRSETSWSDLSPRVYTTFTTKSSFLFPLFFLTSITPIPNLNTHEQANLLVVLQEVNLPSPKFSLAVEFLRRLHGSVVQKKGGSAFDDDLEWQDSFLSHNDSTFPNDPTGELINSWGAADSSSFRIRGETYLQNRKKITGKGTTMQLVAANMLRSINKQDDLAGRPGSICQKFAAVERPDFFFIVNMQIPGPTTILHIAFYYATTSPIQDVPLLQNFVEGDDAYRNARFKLIPRVSKGPWIVKQSVGNRPCLLGQVLKIHYVRGVNYLELDVDVGSSMIAKKVANRVVSTFNHLIVESAFVIQGNTPEELPEHVLGTCRMSHIDISKVATT</sequence>
<dbReference type="Gramene" id="rna-gnl|WGS:NBSK|LSAT_6X45580_mrna">
    <property type="protein sequence ID" value="cds-PLY61887.1"/>
    <property type="gene ID" value="gene-LSAT_6X45580"/>
</dbReference>
<evidence type="ECO:0000313" key="3">
    <source>
        <dbReference type="EMBL" id="KAJ0199969.1"/>
    </source>
</evidence>
<feature type="compositionally biased region" description="Basic and acidic residues" evidence="1">
    <location>
        <begin position="1"/>
        <end position="11"/>
    </location>
</feature>
<accession>A0A9R1X6Z6</accession>
<keyword evidence="4" id="KW-1185">Reference proteome</keyword>
<evidence type="ECO:0000313" key="4">
    <source>
        <dbReference type="Proteomes" id="UP000235145"/>
    </source>
</evidence>
<dbReference type="PANTHER" id="PTHR12136">
    <property type="entry name" value="ENHANCED DISEASE RESISTANCE-RELATED"/>
    <property type="match status" value="1"/>
</dbReference>
<dbReference type="AlphaFoldDB" id="A0A9R1X6Z6"/>
<comment type="caution">
    <text evidence="3">The sequence shown here is derived from an EMBL/GenBank/DDBJ whole genome shotgun (WGS) entry which is preliminary data.</text>
</comment>
<reference evidence="3 4" key="1">
    <citation type="journal article" date="2017" name="Nat. Commun.">
        <title>Genome assembly with in vitro proximity ligation data and whole-genome triplication in lettuce.</title>
        <authorList>
            <person name="Reyes-Chin-Wo S."/>
            <person name="Wang Z."/>
            <person name="Yang X."/>
            <person name="Kozik A."/>
            <person name="Arikit S."/>
            <person name="Song C."/>
            <person name="Xia L."/>
            <person name="Froenicke L."/>
            <person name="Lavelle D.O."/>
            <person name="Truco M.J."/>
            <person name="Xia R."/>
            <person name="Zhu S."/>
            <person name="Xu C."/>
            <person name="Xu H."/>
            <person name="Xu X."/>
            <person name="Cox K."/>
            <person name="Korf I."/>
            <person name="Meyers B.C."/>
            <person name="Michelmore R.W."/>
        </authorList>
    </citation>
    <scope>NUCLEOTIDE SEQUENCE [LARGE SCALE GENOMIC DNA]</scope>
    <source>
        <strain evidence="4">cv. Salinas</strain>
        <tissue evidence="3">Seedlings</tissue>
    </source>
</reference>
<evidence type="ECO:0000256" key="1">
    <source>
        <dbReference type="SAM" id="MobiDB-lite"/>
    </source>
</evidence>
<dbReference type="Proteomes" id="UP000235145">
    <property type="component" value="Unassembled WGS sequence"/>
</dbReference>
<feature type="domain" description="Protein ENHANCED DISEASE RESISTANCE 2 C-terminal" evidence="2">
    <location>
        <begin position="159"/>
        <end position="367"/>
    </location>
</feature>